<evidence type="ECO:0000313" key="2">
    <source>
        <dbReference type="EnsemblPlants" id="Pp3c1_10715V3.2"/>
    </source>
</evidence>
<reference evidence="2 3" key="2">
    <citation type="journal article" date="2018" name="Plant J.">
        <title>The Physcomitrella patens chromosome-scale assembly reveals moss genome structure and evolution.</title>
        <authorList>
            <person name="Lang D."/>
            <person name="Ullrich K.K."/>
            <person name="Murat F."/>
            <person name="Fuchs J."/>
            <person name="Jenkins J."/>
            <person name="Haas F.B."/>
            <person name="Piednoel M."/>
            <person name="Gundlach H."/>
            <person name="Van Bel M."/>
            <person name="Meyberg R."/>
            <person name="Vives C."/>
            <person name="Morata J."/>
            <person name="Symeonidi A."/>
            <person name="Hiss M."/>
            <person name="Muchero W."/>
            <person name="Kamisugi Y."/>
            <person name="Saleh O."/>
            <person name="Blanc G."/>
            <person name="Decker E.L."/>
            <person name="van Gessel N."/>
            <person name="Grimwood J."/>
            <person name="Hayes R.D."/>
            <person name="Graham S.W."/>
            <person name="Gunter L.E."/>
            <person name="McDaniel S.F."/>
            <person name="Hoernstein S.N.W."/>
            <person name="Larsson A."/>
            <person name="Li F.W."/>
            <person name="Perroud P.F."/>
            <person name="Phillips J."/>
            <person name="Ranjan P."/>
            <person name="Rokshar D.S."/>
            <person name="Rothfels C.J."/>
            <person name="Schneider L."/>
            <person name="Shu S."/>
            <person name="Stevenson D.W."/>
            <person name="Thummler F."/>
            <person name="Tillich M."/>
            <person name="Villarreal Aguilar J.C."/>
            <person name="Widiez T."/>
            <person name="Wong G.K."/>
            <person name="Wymore A."/>
            <person name="Zhang Y."/>
            <person name="Zimmer A.D."/>
            <person name="Quatrano R.S."/>
            <person name="Mayer K.F.X."/>
            <person name="Goodstein D."/>
            <person name="Casacuberta J.M."/>
            <person name="Vandepoele K."/>
            <person name="Reski R."/>
            <person name="Cuming A.C."/>
            <person name="Tuskan G.A."/>
            <person name="Maumus F."/>
            <person name="Salse J."/>
            <person name="Schmutz J."/>
            <person name="Rensing S.A."/>
        </authorList>
    </citation>
    <scope>NUCLEOTIDE SEQUENCE [LARGE SCALE GENOMIC DNA]</scope>
    <source>
        <strain evidence="2 3">cv. Gransden 2004</strain>
    </source>
</reference>
<feature type="compositionally biased region" description="Low complexity" evidence="1">
    <location>
        <begin position="73"/>
        <end position="84"/>
    </location>
</feature>
<evidence type="ECO:0000313" key="3">
    <source>
        <dbReference type="Proteomes" id="UP000006727"/>
    </source>
</evidence>
<sequence>MTTVDHYASKTWSSTQRHREPATAFPTCGTQHLYNFRLYVTHKSVMVRAAPGSHPELGTKFINAKVLLRKPAKSSPKNPTSKSSALSKLQISTSLPPYNSGCAESRPAVVWNSPIVKVRAKMSACRMQIQGVDGSRCGVSTPQSKWRRGKAYESRGAISTAENRQTGTRGS</sequence>
<reference evidence="2 3" key="1">
    <citation type="journal article" date="2008" name="Science">
        <title>The Physcomitrella genome reveals evolutionary insights into the conquest of land by plants.</title>
        <authorList>
            <person name="Rensing S."/>
            <person name="Lang D."/>
            <person name="Zimmer A."/>
            <person name="Terry A."/>
            <person name="Salamov A."/>
            <person name="Shapiro H."/>
            <person name="Nishiyama T."/>
            <person name="Perroud P.-F."/>
            <person name="Lindquist E."/>
            <person name="Kamisugi Y."/>
            <person name="Tanahashi T."/>
            <person name="Sakakibara K."/>
            <person name="Fujita T."/>
            <person name="Oishi K."/>
            <person name="Shin-I T."/>
            <person name="Kuroki Y."/>
            <person name="Toyoda A."/>
            <person name="Suzuki Y."/>
            <person name="Hashimoto A."/>
            <person name="Yamaguchi K."/>
            <person name="Sugano A."/>
            <person name="Kohara Y."/>
            <person name="Fujiyama A."/>
            <person name="Anterola A."/>
            <person name="Aoki S."/>
            <person name="Ashton N."/>
            <person name="Barbazuk W.B."/>
            <person name="Barker E."/>
            <person name="Bennetzen J."/>
            <person name="Bezanilla M."/>
            <person name="Blankenship R."/>
            <person name="Cho S.H."/>
            <person name="Dutcher S."/>
            <person name="Estelle M."/>
            <person name="Fawcett J.A."/>
            <person name="Gundlach H."/>
            <person name="Hanada K."/>
            <person name="Heyl A."/>
            <person name="Hicks K.A."/>
            <person name="Hugh J."/>
            <person name="Lohr M."/>
            <person name="Mayer K."/>
            <person name="Melkozernov A."/>
            <person name="Murata T."/>
            <person name="Nelson D."/>
            <person name="Pils B."/>
            <person name="Prigge M."/>
            <person name="Reiss B."/>
            <person name="Renner T."/>
            <person name="Rombauts S."/>
            <person name="Rushton P."/>
            <person name="Sanderfoot A."/>
            <person name="Schween G."/>
            <person name="Shiu S.-H."/>
            <person name="Stueber K."/>
            <person name="Theodoulou F.L."/>
            <person name="Tu H."/>
            <person name="Van de Peer Y."/>
            <person name="Verrier P.J."/>
            <person name="Waters E."/>
            <person name="Wood A."/>
            <person name="Yang L."/>
            <person name="Cove D."/>
            <person name="Cuming A."/>
            <person name="Hasebe M."/>
            <person name="Lucas S."/>
            <person name="Mishler D.B."/>
            <person name="Reski R."/>
            <person name="Grigoriev I."/>
            <person name="Quatrano R.S."/>
            <person name="Boore J.L."/>
        </authorList>
    </citation>
    <scope>NUCLEOTIDE SEQUENCE [LARGE SCALE GENOMIC DNA]</scope>
    <source>
        <strain evidence="2 3">cv. Gransden 2004</strain>
    </source>
</reference>
<gene>
    <name evidence="2" type="primary">LOC112284894</name>
</gene>
<dbReference type="EnsemblPlants" id="Pp3c1_10715V3.2">
    <property type="protein sequence ID" value="Pp3c1_10715V3.2"/>
    <property type="gene ID" value="Pp3c1_10715"/>
</dbReference>
<feature type="region of interest" description="Disordered" evidence="1">
    <location>
        <begin position="70"/>
        <end position="90"/>
    </location>
</feature>
<name>A0A7I4BNK1_PHYPA</name>
<dbReference type="EMBL" id="ABEU02000001">
    <property type="status" value="NOT_ANNOTATED_CDS"/>
    <property type="molecule type" value="Genomic_DNA"/>
</dbReference>
<dbReference type="Gramene" id="Pp3c1_10715V3.2">
    <property type="protein sequence ID" value="Pp3c1_10715V3.2"/>
    <property type="gene ID" value="Pp3c1_10715"/>
</dbReference>
<keyword evidence="3" id="KW-1185">Reference proteome</keyword>
<dbReference type="AlphaFoldDB" id="A0A7I4BNK1"/>
<accession>A0A7I4BNK1</accession>
<evidence type="ECO:0000256" key="1">
    <source>
        <dbReference type="SAM" id="MobiDB-lite"/>
    </source>
</evidence>
<feature type="compositionally biased region" description="Polar residues" evidence="1">
    <location>
        <begin position="160"/>
        <end position="171"/>
    </location>
</feature>
<feature type="region of interest" description="Disordered" evidence="1">
    <location>
        <begin position="134"/>
        <end position="171"/>
    </location>
</feature>
<reference evidence="2" key="3">
    <citation type="submission" date="2020-12" db="UniProtKB">
        <authorList>
            <consortium name="EnsemblPlants"/>
        </authorList>
    </citation>
    <scope>IDENTIFICATION</scope>
</reference>
<proteinExistence type="predicted"/>
<organism evidence="2 3">
    <name type="scientific">Physcomitrium patens</name>
    <name type="common">Spreading-leaved earth moss</name>
    <name type="synonym">Physcomitrella patens</name>
    <dbReference type="NCBI Taxonomy" id="3218"/>
    <lineage>
        <taxon>Eukaryota</taxon>
        <taxon>Viridiplantae</taxon>
        <taxon>Streptophyta</taxon>
        <taxon>Embryophyta</taxon>
        <taxon>Bryophyta</taxon>
        <taxon>Bryophytina</taxon>
        <taxon>Bryopsida</taxon>
        <taxon>Funariidae</taxon>
        <taxon>Funariales</taxon>
        <taxon>Funariaceae</taxon>
        <taxon>Physcomitrium</taxon>
    </lineage>
</organism>
<protein>
    <submittedName>
        <fullName evidence="2">Uncharacterized protein</fullName>
    </submittedName>
</protein>
<dbReference type="Proteomes" id="UP000006727">
    <property type="component" value="Chromosome 1"/>
</dbReference>